<name>A0A2S8SUQ4_9BACT</name>
<evidence type="ECO:0000256" key="2">
    <source>
        <dbReference type="ARBA" id="ARBA00022516"/>
    </source>
</evidence>
<dbReference type="PROSITE" id="PS50146">
    <property type="entry name" value="DAGK"/>
    <property type="match status" value="1"/>
</dbReference>
<dbReference type="GO" id="GO:0016301">
    <property type="term" value="F:kinase activity"/>
    <property type="evidence" value="ECO:0007669"/>
    <property type="project" value="UniProtKB-KW"/>
</dbReference>
<evidence type="ECO:0000256" key="3">
    <source>
        <dbReference type="ARBA" id="ARBA00022679"/>
    </source>
</evidence>
<dbReference type="InterPro" id="IPR016064">
    <property type="entry name" value="NAD/diacylglycerol_kinase_sf"/>
</dbReference>
<comment type="caution">
    <text evidence="13">The sequence shown here is derived from an EMBL/GenBank/DDBJ whole genome shotgun (WGS) entry which is preliminary data.</text>
</comment>
<dbReference type="Gene3D" id="2.60.200.40">
    <property type="match status" value="1"/>
</dbReference>
<dbReference type="InParanoid" id="A0A2S8SUQ4"/>
<evidence type="ECO:0000259" key="12">
    <source>
        <dbReference type="PROSITE" id="PS50146"/>
    </source>
</evidence>
<reference evidence="13 14" key="1">
    <citation type="journal article" date="2018" name="Syst. Appl. Microbiol.">
        <title>Abditibacterium utsteinense sp. nov., the first cultivated member of candidate phylum FBP, isolated from ice-free Antarctic soil samples.</title>
        <authorList>
            <person name="Tahon G."/>
            <person name="Tytgat B."/>
            <person name="Lebbe L."/>
            <person name="Carlier A."/>
            <person name="Willems A."/>
        </authorList>
    </citation>
    <scope>NUCLEOTIDE SEQUENCE [LARGE SCALE GENOMIC DNA]</scope>
    <source>
        <strain evidence="13 14">LMG 29911</strain>
    </source>
</reference>
<dbReference type="InterPro" id="IPR045540">
    <property type="entry name" value="YegS/DAGK_C"/>
</dbReference>
<keyword evidence="2" id="KW-0444">Lipid biosynthesis</keyword>
<dbReference type="GO" id="GO:0008654">
    <property type="term" value="P:phospholipid biosynthetic process"/>
    <property type="evidence" value="ECO:0007669"/>
    <property type="project" value="UniProtKB-KW"/>
</dbReference>
<evidence type="ECO:0000256" key="5">
    <source>
        <dbReference type="ARBA" id="ARBA00022741"/>
    </source>
</evidence>
<comment type="cofactor">
    <cofactor evidence="1">
        <name>Mg(2+)</name>
        <dbReference type="ChEBI" id="CHEBI:18420"/>
    </cofactor>
</comment>
<feature type="domain" description="DAGKc" evidence="12">
    <location>
        <begin position="6"/>
        <end position="145"/>
    </location>
</feature>
<evidence type="ECO:0000256" key="11">
    <source>
        <dbReference type="ARBA" id="ARBA00023264"/>
    </source>
</evidence>
<dbReference type="GO" id="GO:0046872">
    <property type="term" value="F:metal ion binding"/>
    <property type="evidence" value="ECO:0007669"/>
    <property type="project" value="UniProtKB-KW"/>
</dbReference>
<dbReference type="Pfam" id="PF00781">
    <property type="entry name" value="DAGK_cat"/>
    <property type="match status" value="1"/>
</dbReference>
<evidence type="ECO:0000256" key="6">
    <source>
        <dbReference type="ARBA" id="ARBA00022777"/>
    </source>
</evidence>
<organism evidence="13 14">
    <name type="scientific">Abditibacterium utsteinense</name>
    <dbReference type="NCBI Taxonomy" id="1960156"/>
    <lineage>
        <taxon>Bacteria</taxon>
        <taxon>Pseudomonadati</taxon>
        <taxon>Abditibacteriota</taxon>
        <taxon>Abditibacteriia</taxon>
        <taxon>Abditibacteriales</taxon>
        <taxon>Abditibacteriaceae</taxon>
        <taxon>Abditibacterium</taxon>
    </lineage>
</organism>
<evidence type="ECO:0000256" key="8">
    <source>
        <dbReference type="ARBA" id="ARBA00022842"/>
    </source>
</evidence>
<dbReference type="NCBIfam" id="TIGR00147">
    <property type="entry name" value="YegS/Rv2252/BmrU family lipid kinase"/>
    <property type="match status" value="1"/>
</dbReference>
<evidence type="ECO:0000256" key="9">
    <source>
        <dbReference type="ARBA" id="ARBA00023098"/>
    </source>
</evidence>
<keyword evidence="3" id="KW-0808">Transferase</keyword>
<dbReference type="InterPro" id="IPR005218">
    <property type="entry name" value="Diacylglycerol/lipid_kinase"/>
</dbReference>
<keyword evidence="6 13" id="KW-0418">Kinase</keyword>
<dbReference type="InterPro" id="IPR001206">
    <property type="entry name" value="Diacylglycerol_kinase_cat_dom"/>
</dbReference>
<dbReference type="RefSeq" id="WP_105482904.1">
    <property type="nucleotide sequence ID" value="NZ_NIGF01000004.1"/>
</dbReference>
<keyword evidence="4" id="KW-0479">Metal-binding</keyword>
<dbReference type="SMART" id="SM00046">
    <property type="entry name" value="DAGKc"/>
    <property type="match status" value="1"/>
</dbReference>
<dbReference type="GO" id="GO:0005524">
    <property type="term" value="F:ATP binding"/>
    <property type="evidence" value="ECO:0007669"/>
    <property type="project" value="UniProtKB-KW"/>
</dbReference>
<dbReference type="Proteomes" id="UP000237684">
    <property type="component" value="Unassembled WGS sequence"/>
</dbReference>
<dbReference type="PANTHER" id="PTHR12358">
    <property type="entry name" value="SPHINGOSINE KINASE"/>
    <property type="match status" value="1"/>
</dbReference>
<evidence type="ECO:0000313" key="14">
    <source>
        <dbReference type="Proteomes" id="UP000237684"/>
    </source>
</evidence>
<dbReference type="Gene3D" id="3.40.50.10330">
    <property type="entry name" value="Probable inorganic polyphosphate/atp-NAD kinase, domain 1"/>
    <property type="match status" value="1"/>
</dbReference>
<dbReference type="Pfam" id="PF19279">
    <property type="entry name" value="YegS_C"/>
    <property type="match status" value="1"/>
</dbReference>
<keyword evidence="14" id="KW-1185">Reference proteome</keyword>
<keyword evidence="9" id="KW-0443">Lipid metabolism</keyword>
<gene>
    <name evidence="13" type="ORF">B1R32_10414</name>
</gene>
<sequence length="352" mass="37844">MTSENSSPAPILILANPTAGAGKGRASRLRLLDAAKHELEKHGHTVHIGLEDESLAIRERAENAARAGAPIIVAAGGDGTVNAVANGILRASNGQKSNTKLGILPMGTGNVFAFNLGLGKGWKSAAKVIREGHTRTIDAGLAIPLSGARGPSKMEQEGKEEAVKERYFLLMAGLGFDAKVIEDTSLRLKFVLRDFAYALRSLQNAVVHRGTQVTLTFPDGTVHSTLSWILMAGNAASYAWAIKFTENARLDDGMLDLCLFPFENKMVSIQQVMQLLMGQHVERGSAYYAKTTSVKIESTPPIPVQLDGDEWGTTPLELKMCPGVLQVFAPLSENSSEIVGDETLEQKGRKQK</sequence>
<dbReference type="OrthoDB" id="142078at2"/>
<protein>
    <submittedName>
        <fullName evidence="13">Lipid kinase, YegS/Rv2252/BmrU family</fullName>
    </submittedName>
</protein>
<dbReference type="AlphaFoldDB" id="A0A2S8SUQ4"/>
<evidence type="ECO:0000256" key="4">
    <source>
        <dbReference type="ARBA" id="ARBA00022723"/>
    </source>
</evidence>
<evidence type="ECO:0000256" key="1">
    <source>
        <dbReference type="ARBA" id="ARBA00001946"/>
    </source>
</evidence>
<accession>A0A2S8SUQ4</accession>
<keyword evidence="5" id="KW-0547">Nucleotide-binding</keyword>
<evidence type="ECO:0000313" key="13">
    <source>
        <dbReference type="EMBL" id="PQV64521.1"/>
    </source>
</evidence>
<dbReference type="InterPro" id="IPR017438">
    <property type="entry name" value="ATP-NAD_kinase_N"/>
</dbReference>
<dbReference type="InterPro" id="IPR050187">
    <property type="entry name" value="Lipid_Phosphate_FormReg"/>
</dbReference>
<evidence type="ECO:0000256" key="10">
    <source>
        <dbReference type="ARBA" id="ARBA00023209"/>
    </source>
</evidence>
<dbReference type="EMBL" id="NIGF01000004">
    <property type="protein sequence ID" value="PQV64521.1"/>
    <property type="molecule type" value="Genomic_DNA"/>
</dbReference>
<dbReference type="PANTHER" id="PTHR12358:SF106">
    <property type="entry name" value="LIPID KINASE YEGS"/>
    <property type="match status" value="1"/>
</dbReference>
<keyword evidence="7" id="KW-0067">ATP-binding</keyword>
<keyword evidence="11" id="KW-1208">Phospholipid metabolism</keyword>
<dbReference type="GO" id="GO:0005886">
    <property type="term" value="C:plasma membrane"/>
    <property type="evidence" value="ECO:0007669"/>
    <property type="project" value="TreeGrafter"/>
</dbReference>
<keyword evidence="8" id="KW-0460">Magnesium</keyword>
<keyword evidence="10" id="KW-0594">Phospholipid biosynthesis</keyword>
<evidence type="ECO:0000256" key="7">
    <source>
        <dbReference type="ARBA" id="ARBA00022840"/>
    </source>
</evidence>
<dbReference type="SUPFAM" id="SSF111331">
    <property type="entry name" value="NAD kinase/diacylglycerol kinase-like"/>
    <property type="match status" value="1"/>
</dbReference>
<proteinExistence type="predicted"/>